<dbReference type="PROSITE" id="PS51355">
    <property type="entry name" value="GLUTATHIONE_PEROXID_3"/>
    <property type="match status" value="1"/>
</dbReference>
<dbReference type="GO" id="GO:0004601">
    <property type="term" value="F:peroxidase activity"/>
    <property type="evidence" value="ECO:0007669"/>
    <property type="project" value="UniProtKB-KW"/>
</dbReference>
<dbReference type="GO" id="GO:0034599">
    <property type="term" value="P:cellular response to oxidative stress"/>
    <property type="evidence" value="ECO:0007669"/>
    <property type="project" value="TreeGrafter"/>
</dbReference>
<dbReference type="CDD" id="cd00340">
    <property type="entry name" value="GSH_Peroxidase"/>
    <property type="match status" value="1"/>
</dbReference>
<dbReference type="AlphaFoldDB" id="A0A133PMD6"/>
<dbReference type="PANTHER" id="PTHR11592:SF78">
    <property type="entry name" value="GLUTATHIONE PEROXIDASE"/>
    <property type="match status" value="1"/>
</dbReference>
<dbReference type="Pfam" id="PF00255">
    <property type="entry name" value="GSHPx"/>
    <property type="match status" value="1"/>
</dbReference>
<dbReference type="EMBL" id="LRQE01000034">
    <property type="protein sequence ID" value="KXA29729.1"/>
    <property type="molecule type" value="Genomic_DNA"/>
</dbReference>
<dbReference type="FunFam" id="3.40.30.10:FF:000010">
    <property type="entry name" value="Glutathione peroxidase"/>
    <property type="match status" value="1"/>
</dbReference>
<dbReference type="SUPFAM" id="SSF52833">
    <property type="entry name" value="Thioredoxin-like"/>
    <property type="match status" value="1"/>
</dbReference>
<dbReference type="InterPro" id="IPR000889">
    <property type="entry name" value="Glutathione_peroxidase"/>
</dbReference>
<sequence length="179" mass="20848">MIYDYKIERQDGSFLDLKDLKGKVILIVNTATRCGFTPQYNDLQDLYDKYHDKGLEIIDIPCNQFKEQAPESDEEISKFCQLNFNIEFPQMKKAEVNGDNEIELYKFLKSQKGFEGFGHGPKALAMATLLKSRDKDYKNNPDIKWNFTKFLVDRDGKVVERFEPTAKMDLVDKKISELI</sequence>
<evidence type="ECO:0000256" key="4">
    <source>
        <dbReference type="PIRSR" id="PIRSR000303-1"/>
    </source>
</evidence>
<dbReference type="RefSeq" id="WP_060800410.1">
    <property type="nucleotide sequence ID" value="NZ_KQ957101.1"/>
</dbReference>
<dbReference type="InterPro" id="IPR029759">
    <property type="entry name" value="GPX_AS"/>
</dbReference>
<evidence type="ECO:0000313" key="7">
    <source>
        <dbReference type="Proteomes" id="UP000070174"/>
    </source>
</evidence>
<comment type="similarity">
    <text evidence="1 5">Belongs to the glutathione peroxidase family.</text>
</comment>
<evidence type="ECO:0000256" key="3">
    <source>
        <dbReference type="ARBA" id="ARBA00023002"/>
    </source>
</evidence>
<gene>
    <name evidence="6" type="ORF">HMPREF3229_01355</name>
</gene>
<comment type="caution">
    <text evidence="6">The sequence shown here is derived from an EMBL/GenBank/DDBJ whole genome shotgun (WGS) entry which is preliminary data.</text>
</comment>
<protein>
    <recommendedName>
        <fullName evidence="5">Glutathione peroxidase</fullName>
    </recommendedName>
</protein>
<dbReference type="PROSITE" id="PS00460">
    <property type="entry name" value="GLUTATHIONE_PEROXID_1"/>
    <property type="match status" value="1"/>
</dbReference>
<evidence type="ECO:0000313" key="6">
    <source>
        <dbReference type="EMBL" id="KXA29729.1"/>
    </source>
</evidence>
<feature type="active site" evidence="4">
    <location>
        <position position="34"/>
    </location>
</feature>
<evidence type="ECO:0000256" key="2">
    <source>
        <dbReference type="ARBA" id="ARBA00022559"/>
    </source>
</evidence>
<dbReference type="PANTHER" id="PTHR11592">
    <property type="entry name" value="GLUTATHIONE PEROXIDASE"/>
    <property type="match status" value="1"/>
</dbReference>
<keyword evidence="2 5" id="KW-0575">Peroxidase</keyword>
<dbReference type="PRINTS" id="PR01011">
    <property type="entry name" value="GLUTPROXDASE"/>
</dbReference>
<proteinExistence type="inferred from homology"/>
<dbReference type="Proteomes" id="UP000070174">
    <property type="component" value="Unassembled WGS sequence"/>
</dbReference>
<name>A0A133PMD6_9FIRM</name>
<accession>A0A133PMD6</accession>
<evidence type="ECO:0000256" key="5">
    <source>
        <dbReference type="RuleBase" id="RU000499"/>
    </source>
</evidence>
<keyword evidence="3 5" id="KW-0560">Oxidoreductase</keyword>
<dbReference type="Gene3D" id="3.40.30.10">
    <property type="entry name" value="Glutaredoxin"/>
    <property type="match status" value="1"/>
</dbReference>
<evidence type="ECO:0000256" key="1">
    <source>
        <dbReference type="ARBA" id="ARBA00006926"/>
    </source>
</evidence>
<dbReference type="PIRSF" id="PIRSF000303">
    <property type="entry name" value="Glutathion_perox"/>
    <property type="match status" value="1"/>
</dbReference>
<dbReference type="PATRIC" id="fig|54005.3.peg.1338"/>
<organism evidence="6">
    <name type="scientific">Peptoniphilus harei</name>
    <dbReference type="NCBI Taxonomy" id="54005"/>
    <lineage>
        <taxon>Bacteria</taxon>
        <taxon>Bacillati</taxon>
        <taxon>Bacillota</taxon>
        <taxon>Tissierellia</taxon>
        <taxon>Tissierellales</taxon>
        <taxon>Peptoniphilaceae</taxon>
        <taxon>Peptoniphilus</taxon>
    </lineage>
</organism>
<dbReference type="InterPro" id="IPR036249">
    <property type="entry name" value="Thioredoxin-like_sf"/>
</dbReference>
<reference evidence="6 7" key="1">
    <citation type="submission" date="2016-01" db="EMBL/GenBank/DDBJ databases">
        <authorList>
            <person name="Oliw E.H."/>
        </authorList>
    </citation>
    <scope>NUCLEOTIDE SEQUENCE [LARGE SCALE GENOMIC DNA]</scope>
    <source>
        <strain evidence="6 7">CMW7756A</strain>
    </source>
</reference>